<reference evidence="13" key="1">
    <citation type="submission" date="2021-06" db="EMBL/GenBank/DDBJ databases">
        <authorList>
            <person name="Kallberg Y."/>
            <person name="Tangrot J."/>
            <person name="Rosling A."/>
        </authorList>
    </citation>
    <scope>NUCLEOTIDE SEQUENCE</scope>
    <source>
        <strain evidence="13">MT106</strain>
    </source>
</reference>
<evidence type="ECO:0000256" key="7">
    <source>
        <dbReference type="ARBA" id="ARBA00022786"/>
    </source>
</evidence>
<dbReference type="Proteomes" id="UP000789831">
    <property type="component" value="Unassembled WGS sequence"/>
</dbReference>
<dbReference type="SUPFAM" id="SSF57850">
    <property type="entry name" value="RING/U-box"/>
    <property type="match status" value="1"/>
</dbReference>
<dbReference type="Pfam" id="PF11789">
    <property type="entry name" value="zf-Nse"/>
    <property type="match status" value="1"/>
</dbReference>
<keyword evidence="9" id="KW-0539">Nucleus</keyword>
<dbReference type="GO" id="GO:0030915">
    <property type="term" value="C:Smc5-Smc6 complex"/>
    <property type="evidence" value="ECO:0007669"/>
    <property type="project" value="InterPro"/>
</dbReference>
<evidence type="ECO:0000259" key="12">
    <source>
        <dbReference type="PROSITE" id="PS51044"/>
    </source>
</evidence>
<comment type="caution">
    <text evidence="13">The sequence shown here is derived from an EMBL/GenBank/DDBJ whole genome shotgun (WGS) entry which is preliminary data.</text>
</comment>
<name>A0A9N9DC36_9GLOM</name>
<keyword evidence="7" id="KW-0833">Ubl conjugation pathway</keyword>
<dbReference type="PROSITE" id="PS51044">
    <property type="entry name" value="ZF_SP_RING"/>
    <property type="match status" value="1"/>
</dbReference>
<dbReference type="Gene3D" id="3.30.40.10">
    <property type="entry name" value="Zinc/RING finger domain, C3HC4 (zinc finger)"/>
    <property type="match status" value="1"/>
</dbReference>
<evidence type="ECO:0000256" key="3">
    <source>
        <dbReference type="ARBA" id="ARBA00008212"/>
    </source>
</evidence>
<sequence length="249" mass="28875">MEIEASSSTPVRRAIAPTTPAKTPVVHDPNKLNTLISDYTVTLNFIQRGFSFAADAAIDIEEVEEEVEPFDEAMKQLLDYEYELQTQKRIMENMRTRLFKREQIACLIIPNLLEHYETEVDKKMREYEDTPNESKYYQNPNYVEFRQKIWEVKHPDAPMPPIGREEENDDDDVIISTERQSLICPLTTKIFEDPVTSTKCRHSFSKNAILSHLRVNGQTKCPTPGCDKVLTENDIKLDKSLARRYTNVE</sequence>
<dbReference type="InterPro" id="IPR026846">
    <property type="entry name" value="Nse2(Mms21)"/>
</dbReference>
<evidence type="ECO:0000256" key="1">
    <source>
        <dbReference type="ARBA" id="ARBA00004123"/>
    </source>
</evidence>
<dbReference type="GO" id="GO:0000724">
    <property type="term" value="P:double-strand break repair via homologous recombination"/>
    <property type="evidence" value="ECO:0007669"/>
    <property type="project" value="InterPro"/>
</dbReference>
<comment type="pathway">
    <text evidence="2">Protein modification; protein sumoylation.</text>
</comment>
<dbReference type="GO" id="GO:0008270">
    <property type="term" value="F:zinc ion binding"/>
    <property type="evidence" value="ECO:0007669"/>
    <property type="project" value="UniProtKB-KW"/>
</dbReference>
<dbReference type="GO" id="GO:0005634">
    <property type="term" value="C:nucleus"/>
    <property type="evidence" value="ECO:0007669"/>
    <property type="project" value="UniProtKB-SubCell"/>
</dbReference>
<comment type="similarity">
    <text evidence="3">Belongs to the NSE2 family.</text>
</comment>
<keyword evidence="14" id="KW-1185">Reference proteome</keyword>
<keyword evidence="4" id="KW-0808">Transferase</keyword>
<protein>
    <submittedName>
        <fullName evidence="13">2857_t:CDS:1</fullName>
    </submittedName>
</protein>
<feature type="compositionally biased region" description="Polar residues" evidence="11">
    <location>
        <begin position="1"/>
        <end position="10"/>
    </location>
</feature>
<proteinExistence type="inferred from homology"/>
<keyword evidence="5" id="KW-0479">Metal-binding</keyword>
<keyword evidence="6 10" id="KW-0863">Zinc-finger</keyword>
<dbReference type="PANTHER" id="PTHR21330">
    <property type="entry name" value="E3 SUMO-PROTEIN LIGASE NSE2"/>
    <property type="match status" value="1"/>
</dbReference>
<evidence type="ECO:0000256" key="4">
    <source>
        <dbReference type="ARBA" id="ARBA00022679"/>
    </source>
</evidence>
<evidence type="ECO:0000256" key="11">
    <source>
        <dbReference type="SAM" id="MobiDB-lite"/>
    </source>
</evidence>
<keyword evidence="8" id="KW-0862">Zinc</keyword>
<evidence type="ECO:0000256" key="5">
    <source>
        <dbReference type="ARBA" id="ARBA00022723"/>
    </source>
</evidence>
<evidence type="ECO:0000313" key="14">
    <source>
        <dbReference type="Proteomes" id="UP000789831"/>
    </source>
</evidence>
<dbReference type="AlphaFoldDB" id="A0A9N9DC36"/>
<feature type="domain" description="SP-RING-type" evidence="12">
    <location>
        <begin position="169"/>
        <end position="249"/>
    </location>
</feature>
<feature type="region of interest" description="Disordered" evidence="11">
    <location>
        <begin position="1"/>
        <end position="24"/>
    </location>
</feature>
<comment type="subcellular location">
    <subcellularLocation>
        <location evidence="1">Nucleus</location>
    </subcellularLocation>
</comment>
<dbReference type="CDD" id="cd16651">
    <property type="entry name" value="SPL-RING_NSE2"/>
    <property type="match status" value="1"/>
</dbReference>
<dbReference type="GO" id="GO:0016925">
    <property type="term" value="P:protein sumoylation"/>
    <property type="evidence" value="ECO:0007669"/>
    <property type="project" value="TreeGrafter"/>
</dbReference>
<organism evidence="13 14">
    <name type="scientific">Ambispora gerdemannii</name>
    <dbReference type="NCBI Taxonomy" id="144530"/>
    <lineage>
        <taxon>Eukaryota</taxon>
        <taxon>Fungi</taxon>
        <taxon>Fungi incertae sedis</taxon>
        <taxon>Mucoromycota</taxon>
        <taxon>Glomeromycotina</taxon>
        <taxon>Glomeromycetes</taxon>
        <taxon>Archaeosporales</taxon>
        <taxon>Ambisporaceae</taxon>
        <taxon>Ambispora</taxon>
    </lineage>
</organism>
<dbReference type="InterPro" id="IPR004181">
    <property type="entry name" value="Znf_MIZ"/>
</dbReference>
<dbReference type="EMBL" id="CAJVPL010003303">
    <property type="protein sequence ID" value="CAG8630148.1"/>
    <property type="molecule type" value="Genomic_DNA"/>
</dbReference>
<gene>
    <name evidence="13" type="ORF">AGERDE_LOCUS10487</name>
</gene>
<evidence type="ECO:0000256" key="6">
    <source>
        <dbReference type="ARBA" id="ARBA00022771"/>
    </source>
</evidence>
<evidence type="ECO:0000256" key="2">
    <source>
        <dbReference type="ARBA" id="ARBA00004718"/>
    </source>
</evidence>
<dbReference type="PANTHER" id="PTHR21330:SF1">
    <property type="entry name" value="E3 SUMO-PROTEIN LIGASE NSE2"/>
    <property type="match status" value="1"/>
</dbReference>
<evidence type="ECO:0000256" key="8">
    <source>
        <dbReference type="ARBA" id="ARBA00022833"/>
    </source>
</evidence>
<accession>A0A9N9DC36</accession>
<evidence type="ECO:0000313" key="13">
    <source>
        <dbReference type="EMBL" id="CAG8630148.1"/>
    </source>
</evidence>
<evidence type="ECO:0000256" key="10">
    <source>
        <dbReference type="PROSITE-ProRule" id="PRU00452"/>
    </source>
</evidence>
<dbReference type="OrthoDB" id="26899at2759"/>
<dbReference type="InterPro" id="IPR013083">
    <property type="entry name" value="Znf_RING/FYVE/PHD"/>
</dbReference>
<evidence type="ECO:0000256" key="9">
    <source>
        <dbReference type="ARBA" id="ARBA00023242"/>
    </source>
</evidence>
<dbReference type="GO" id="GO:0061665">
    <property type="term" value="F:SUMO ligase activity"/>
    <property type="evidence" value="ECO:0007669"/>
    <property type="project" value="TreeGrafter"/>
</dbReference>